<reference evidence="3" key="4">
    <citation type="submission" date="2019-03" db="UniProtKB">
        <authorList>
            <consortium name="EnsemblPlants"/>
        </authorList>
    </citation>
    <scope>IDENTIFICATION</scope>
</reference>
<protein>
    <submittedName>
        <fullName evidence="3">Uncharacterized protein</fullName>
    </submittedName>
</protein>
<dbReference type="Gene3D" id="3.40.50.1110">
    <property type="entry name" value="SGNH hydrolase"/>
    <property type="match status" value="1"/>
</dbReference>
<organism evidence="3 4">
    <name type="scientific">Aegilops tauschii subsp. strangulata</name>
    <name type="common">Goatgrass</name>
    <dbReference type="NCBI Taxonomy" id="200361"/>
    <lineage>
        <taxon>Eukaryota</taxon>
        <taxon>Viridiplantae</taxon>
        <taxon>Streptophyta</taxon>
        <taxon>Embryophyta</taxon>
        <taxon>Tracheophyta</taxon>
        <taxon>Spermatophyta</taxon>
        <taxon>Magnoliopsida</taxon>
        <taxon>Liliopsida</taxon>
        <taxon>Poales</taxon>
        <taxon>Poaceae</taxon>
        <taxon>BOP clade</taxon>
        <taxon>Pooideae</taxon>
        <taxon>Triticodae</taxon>
        <taxon>Triticeae</taxon>
        <taxon>Triticinae</taxon>
        <taxon>Aegilops</taxon>
    </lineage>
</organism>
<reference evidence="3" key="3">
    <citation type="journal article" date="2017" name="Nature">
        <title>Genome sequence of the progenitor of the wheat D genome Aegilops tauschii.</title>
        <authorList>
            <person name="Luo M.C."/>
            <person name="Gu Y.Q."/>
            <person name="Puiu D."/>
            <person name="Wang H."/>
            <person name="Twardziok S.O."/>
            <person name="Deal K.R."/>
            <person name="Huo N."/>
            <person name="Zhu T."/>
            <person name="Wang L."/>
            <person name="Wang Y."/>
            <person name="McGuire P.E."/>
            <person name="Liu S."/>
            <person name="Long H."/>
            <person name="Ramasamy R.K."/>
            <person name="Rodriguez J.C."/>
            <person name="Van S.L."/>
            <person name="Yuan L."/>
            <person name="Wang Z."/>
            <person name="Xia Z."/>
            <person name="Xiao L."/>
            <person name="Anderson O.D."/>
            <person name="Ouyang S."/>
            <person name="Liang Y."/>
            <person name="Zimin A.V."/>
            <person name="Pertea G."/>
            <person name="Qi P."/>
            <person name="Bennetzen J.L."/>
            <person name="Dai X."/>
            <person name="Dawson M.W."/>
            <person name="Muller H.G."/>
            <person name="Kugler K."/>
            <person name="Rivarola-Duarte L."/>
            <person name="Spannagl M."/>
            <person name="Mayer K.F.X."/>
            <person name="Lu F.H."/>
            <person name="Bevan M.W."/>
            <person name="Leroy P."/>
            <person name="Li P."/>
            <person name="You F.M."/>
            <person name="Sun Q."/>
            <person name="Liu Z."/>
            <person name="Lyons E."/>
            <person name="Wicker T."/>
            <person name="Salzberg S.L."/>
            <person name="Devos K.M."/>
            <person name="Dvorak J."/>
        </authorList>
    </citation>
    <scope>NUCLEOTIDE SEQUENCE [LARGE SCALE GENOMIC DNA]</scope>
    <source>
        <strain evidence="3">cv. AL8/78</strain>
    </source>
</reference>
<feature type="region of interest" description="Disordered" evidence="2">
    <location>
        <begin position="1"/>
        <end position="23"/>
    </location>
</feature>
<keyword evidence="4" id="KW-1185">Reference proteome</keyword>
<reference evidence="4" key="1">
    <citation type="journal article" date="2014" name="Science">
        <title>Ancient hybridizations among the ancestral genomes of bread wheat.</title>
        <authorList>
            <consortium name="International Wheat Genome Sequencing Consortium,"/>
            <person name="Marcussen T."/>
            <person name="Sandve S.R."/>
            <person name="Heier L."/>
            <person name="Spannagl M."/>
            <person name="Pfeifer M."/>
            <person name="Jakobsen K.S."/>
            <person name="Wulff B.B."/>
            <person name="Steuernagel B."/>
            <person name="Mayer K.F."/>
            <person name="Olsen O.A."/>
        </authorList>
    </citation>
    <scope>NUCLEOTIDE SEQUENCE [LARGE SCALE GENOMIC DNA]</scope>
    <source>
        <strain evidence="4">cv. AL8/78</strain>
    </source>
</reference>
<evidence type="ECO:0000256" key="1">
    <source>
        <dbReference type="ARBA" id="ARBA00022801"/>
    </source>
</evidence>
<feature type="compositionally biased region" description="Low complexity" evidence="2">
    <location>
        <begin position="130"/>
        <end position="141"/>
    </location>
</feature>
<dbReference type="GO" id="GO:0016787">
    <property type="term" value="F:hydrolase activity"/>
    <property type="evidence" value="ECO:0007669"/>
    <property type="project" value="UniProtKB-KW"/>
</dbReference>
<evidence type="ECO:0000313" key="4">
    <source>
        <dbReference type="Proteomes" id="UP000015105"/>
    </source>
</evidence>
<reference evidence="3" key="5">
    <citation type="journal article" date="2021" name="G3 (Bethesda)">
        <title>Aegilops tauschii genome assembly Aet v5.0 features greater sequence contiguity and improved annotation.</title>
        <authorList>
            <person name="Wang L."/>
            <person name="Zhu T."/>
            <person name="Rodriguez J.C."/>
            <person name="Deal K.R."/>
            <person name="Dubcovsky J."/>
            <person name="McGuire P.E."/>
            <person name="Lux T."/>
            <person name="Spannagl M."/>
            <person name="Mayer K.F.X."/>
            <person name="Baldrich P."/>
            <person name="Meyers B.C."/>
            <person name="Huo N."/>
            <person name="Gu Y.Q."/>
            <person name="Zhou H."/>
            <person name="Devos K.M."/>
            <person name="Bennetzen J.L."/>
            <person name="Unver T."/>
            <person name="Budak H."/>
            <person name="Gulick P.J."/>
            <person name="Galiba G."/>
            <person name="Kalapos B."/>
            <person name="Nelson D.R."/>
            <person name="Li P."/>
            <person name="You F.M."/>
            <person name="Luo M.C."/>
            <person name="Dvorak J."/>
        </authorList>
    </citation>
    <scope>NUCLEOTIDE SEQUENCE [LARGE SCALE GENOMIC DNA]</scope>
    <source>
        <strain evidence="3">cv. AL8/78</strain>
    </source>
</reference>
<keyword evidence="1" id="KW-0378">Hydrolase</keyword>
<feature type="compositionally biased region" description="Low complexity" evidence="2">
    <location>
        <begin position="266"/>
        <end position="318"/>
    </location>
</feature>
<dbReference type="Proteomes" id="UP000015105">
    <property type="component" value="Chromosome 2D"/>
</dbReference>
<feature type="compositionally biased region" description="Basic residues" evidence="2">
    <location>
        <begin position="256"/>
        <end position="265"/>
    </location>
</feature>
<feature type="region of interest" description="Disordered" evidence="2">
    <location>
        <begin position="250"/>
        <end position="318"/>
    </location>
</feature>
<dbReference type="InterPro" id="IPR036514">
    <property type="entry name" value="SGNH_hydro_sf"/>
</dbReference>
<dbReference type="Gramene" id="AET2Gv20813600.6">
    <property type="protein sequence ID" value="AET2Gv20813600.6"/>
    <property type="gene ID" value="AET2Gv20813600"/>
</dbReference>
<dbReference type="PANTHER" id="PTHR45648:SF21">
    <property type="entry name" value="OS04G0507700 PROTEIN"/>
    <property type="match status" value="1"/>
</dbReference>
<proteinExistence type="predicted"/>
<evidence type="ECO:0000313" key="3">
    <source>
        <dbReference type="EnsemblPlants" id="AET2Gv20813600.6"/>
    </source>
</evidence>
<feature type="compositionally biased region" description="Basic residues" evidence="2">
    <location>
        <begin position="99"/>
        <end position="121"/>
    </location>
</feature>
<feature type="compositionally biased region" description="Basic residues" evidence="2">
    <location>
        <begin position="72"/>
        <end position="85"/>
    </location>
</feature>
<dbReference type="PANTHER" id="PTHR45648">
    <property type="entry name" value="GDSL LIPASE/ACYLHYDROLASE FAMILY PROTEIN (AFU_ORTHOLOGUE AFUA_4G14700)"/>
    <property type="match status" value="1"/>
</dbReference>
<dbReference type="AlphaFoldDB" id="A0A453CE42"/>
<dbReference type="EnsemblPlants" id="AET2Gv20813600.6">
    <property type="protein sequence ID" value="AET2Gv20813600.6"/>
    <property type="gene ID" value="AET2Gv20813600"/>
</dbReference>
<reference evidence="4" key="2">
    <citation type="journal article" date="2017" name="Nat. Plants">
        <title>The Aegilops tauschii genome reveals multiple impacts of transposons.</title>
        <authorList>
            <person name="Zhao G."/>
            <person name="Zou C."/>
            <person name="Li K."/>
            <person name="Wang K."/>
            <person name="Li T."/>
            <person name="Gao L."/>
            <person name="Zhang X."/>
            <person name="Wang H."/>
            <person name="Yang Z."/>
            <person name="Liu X."/>
            <person name="Jiang W."/>
            <person name="Mao L."/>
            <person name="Kong X."/>
            <person name="Jiao Y."/>
            <person name="Jia J."/>
        </authorList>
    </citation>
    <scope>NUCLEOTIDE SEQUENCE [LARGE SCALE GENOMIC DNA]</scope>
    <source>
        <strain evidence="4">cv. AL8/78</strain>
    </source>
</reference>
<name>A0A453CE42_AEGTS</name>
<feature type="region of interest" description="Disordered" evidence="2">
    <location>
        <begin position="32"/>
        <end position="51"/>
    </location>
</feature>
<accession>A0A453CE42</accession>
<evidence type="ECO:0000256" key="2">
    <source>
        <dbReference type="SAM" id="MobiDB-lite"/>
    </source>
</evidence>
<dbReference type="InterPro" id="IPR051058">
    <property type="entry name" value="GDSL_Est/Lipase"/>
</dbReference>
<sequence length="318" mass="35194">SGPPRRRGAAPTPPRGLGADGVRGARLLRLRRLPRRQRQQQLPHDHGARRRAALRHRLPHAHAHGEVLQRPQHTRHHQRVPRGRARAAVPEPLHARREPARRRQLRVRRRRHPQRHRRAIREHHQDRTAAAELPGLPAEAGGVHRRGRGEGAREPVAGAHHARRQRLRQQLLPGALLRQVPAVRDPRLRPLHHLRVQESPLQRLYELGARRVIVTGTGMIGCVPAELALHSLDGSCAPDLTRAADLFNPQLERMGSRRPRSRAAGRARTTGSGCARRRPTCAPTGTCTPTGTPSTPRSGPTVSSSPTSCTAPPTTSAP</sequence>
<feature type="region of interest" description="Disordered" evidence="2">
    <location>
        <begin position="62"/>
        <end position="161"/>
    </location>
</feature>